<dbReference type="Gene3D" id="3.40.50.10540">
    <property type="entry name" value="Crotonobetainyl-coa:carnitine coa-transferase, domain 1"/>
    <property type="match status" value="1"/>
</dbReference>
<sequence>MTYRVFTGGAEAWERPEYDAWIVTYVETCNGSSRELSTEWKKIMSGPLSHIRVLDLSRIMAGPWSGQILADLGADVIKVERPEVGDDTRSWGPPFLKASDGTPSKESGYFLSVNRGKRSVAVDLATPEGQETVRALAAQCDVVLENFKVGALKRYGLAYDDLKAVKPDLIYCSITGFGQDGPKAENAAYDFMIQAMGGLMSVTGERDDEPGGGPQKVGVPIVDIMTGMYATVGILAALARRNETGEGEYIDVAMLDVQVAFLANQAMNYLVSGKTPVRNGNKHPNIQPQDVFKCRDGYLVLAVGNDGQFRKFCDVIARSELADDERFATNAQRVRNLPALLTMIREALLEDDLAVWLAKLDAATVPCGPINTVPMVFEDAQVKHREMLRHLPHPVSGTVPQVVSPIRLRNAPLSFDRAPPTLGQHTDQVLRELGITRA</sequence>
<dbReference type="GO" id="GO:0008410">
    <property type="term" value="F:CoA-transferase activity"/>
    <property type="evidence" value="ECO:0007669"/>
    <property type="project" value="TreeGrafter"/>
</dbReference>
<dbReference type="HOGENOM" id="CLU_033975_0_0_4"/>
<dbReference type="eggNOG" id="COG1804">
    <property type="taxonomic scope" value="Bacteria"/>
</dbReference>
<dbReference type="AlphaFoldDB" id="E1TIP2"/>
<dbReference type="PANTHER" id="PTHR48207:SF3">
    <property type="entry name" value="SUCCINATE--HYDROXYMETHYLGLUTARATE COA-TRANSFERASE"/>
    <property type="match status" value="1"/>
</dbReference>
<name>E1TIP2_BURSG</name>
<keyword evidence="1" id="KW-0808">Transferase</keyword>
<dbReference type="PANTHER" id="PTHR48207">
    <property type="entry name" value="SUCCINATE--HYDROXYMETHYLGLUTARATE COA-TRANSFERASE"/>
    <property type="match status" value="1"/>
</dbReference>
<evidence type="ECO:0000256" key="1">
    <source>
        <dbReference type="ARBA" id="ARBA00022679"/>
    </source>
</evidence>
<organism evidence="2">
    <name type="scientific">Burkholderia sp. (strain CCGE1003)</name>
    <dbReference type="NCBI Taxonomy" id="640512"/>
    <lineage>
        <taxon>Bacteria</taxon>
        <taxon>Pseudomonadati</taxon>
        <taxon>Pseudomonadota</taxon>
        <taxon>Betaproteobacteria</taxon>
        <taxon>Burkholderiales</taxon>
        <taxon>Burkholderiaceae</taxon>
        <taxon>Burkholderia</taxon>
    </lineage>
</organism>
<dbReference type="SUPFAM" id="SSF89796">
    <property type="entry name" value="CoA-transferase family III (CaiB/BaiF)"/>
    <property type="match status" value="1"/>
</dbReference>
<dbReference type="Pfam" id="PF02515">
    <property type="entry name" value="CoA_transf_3"/>
    <property type="match status" value="1"/>
</dbReference>
<dbReference type="InterPro" id="IPR023606">
    <property type="entry name" value="CoA-Trfase_III_dom_1_sf"/>
</dbReference>
<dbReference type="STRING" id="640512.BC1003_6054"/>
<dbReference type="KEGG" id="bgf:BC1003_6054"/>
<proteinExistence type="predicted"/>
<evidence type="ECO:0000313" key="2">
    <source>
        <dbReference type="EMBL" id="ADN61951.1"/>
    </source>
</evidence>
<dbReference type="InterPro" id="IPR044855">
    <property type="entry name" value="CoA-Trfase_III_dom3_sf"/>
</dbReference>
<dbReference type="InterPro" id="IPR050483">
    <property type="entry name" value="CoA-transferase_III_domain"/>
</dbReference>
<gene>
    <name evidence="2" type="ordered locus">BC1003_6054</name>
</gene>
<dbReference type="Gene3D" id="3.30.1540.10">
    <property type="entry name" value="formyl-coa transferase, domain 3"/>
    <property type="match status" value="1"/>
</dbReference>
<dbReference type="InterPro" id="IPR003673">
    <property type="entry name" value="CoA-Trfase_fam_III"/>
</dbReference>
<protein>
    <submittedName>
        <fullName evidence="2">L-carnitine dehydratase/bile acid-inducible protein F</fullName>
    </submittedName>
</protein>
<dbReference type="EMBL" id="CP002218">
    <property type="protein sequence ID" value="ADN61951.1"/>
    <property type="molecule type" value="Genomic_DNA"/>
</dbReference>
<accession>E1TIP2</accession>
<reference evidence="2" key="1">
    <citation type="submission" date="2010-09" db="EMBL/GenBank/DDBJ databases">
        <title>Complete sequence of chromosome2 of Burkholderia sp. CCGE1003.</title>
        <authorList>
            <consortium name="US DOE Joint Genome Institute"/>
            <person name="Lucas S."/>
            <person name="Copeland A."/>
            <person name="Lapidus A."/>
            <person name="Cheng J.-F."/>
            <person name="Bruce D."/>
            <person name="Goodwin L."/>
            <person name="Pitluck S."/>
            <person name="Daligault H."/>
            <person name="Davenport K."/>
            <person name="Detter J.C."/>
            <person name="Han C."/>
            <person name="Tapia R."/>
            <person name="Land M."/>
            <person name="Hauser L."/>
            <person name="Jeffries C."/>
            <person name="Kyrpides N."/>
            <person name="Ivanova N."/>
            <person name="Ovchinnikova G."/>
            <person name="Martinez-Romero E."/>
            <person name="Rogel M.A."/>
            <person name="Auchtung J."/>
            <person name="Tiedje J.M."/>
            <person name="Woyke T."/>
        </authorList>
    </citation>
    <scope>NUCLEOTIDE SEQUENCE</scope>
    <source>
        <strain evidence="2">CCGE1003</strain>
    </source>
</reference>